<comment type="caution">
    <text evidence="3">The sequence shown here is derived from an EMBL/GenBank/DDBJ whole genome shotgun (WGS) entry which is preliminary data.</text>
</comment>
<sequence>MMRNKAPIRRIGWGYASLIGLAVIQQLVVYLKIYMNQSYTTLDVIFSVVSLAALVLGFILPVGVSVVVIFVYLVSYFVWLVTYADVNVLTFSWWLLTPANIAVAAFIKASLVRSARIMDRLQEMQDRNPEIDLDTSLGNKDALADTVIKQSNLAKRYSEQYGFSMAMFKIEFLPLVMESLGSVRYAQFLLALSSTIQKQIRFEDYKFFVDRGRFVILCPMVNVEYLPVLTQRIKNAMMDLSFIDKKGNELQTVIRSGALIFQKENFSKYEDIGAVIAALERNTETDLIGEYI</sequence>
<feature type="domain" description="GGDEF" evidence="2">
    <location>
        <begin position="132"/>
        <end position="270"/>
    </location>
</feature>
<dbReference type="SUPFAM" id="SSF55073">
    <property type="entry name" value="Nucleotide cyclase"/>
    <property type="match status" value="1"/>
</dbReference>
<feature type="transmembrane region" description="Helical" evidence="1">
    <location>
        <begin position="91"/>
        <end position="111"/>
    </location>
</feature>
<dbReference type="Pfam" id="PF00990">
    <property type="entry name" value="GGDEF"/>
    <property type="match status" value="1"/>
</dbReference>
<evidence type="ECO:0000313" key="4">
    <source>
        <dbReference type="Proteomes" id="UP001254832"/>
    </source>
</evidence>
<evidence type="ECO:0000259" key="2">
    <source>
        <dbReference type="Pfam" id="PF00990"/>
    </source>
</evidence>
<keyword evidence="1" id="KW-0472">Membrane</keyword>
<evidence type="ECO:0000256" key="1">
    <source>
        <dbReference type="SAM" id="Phobius"/>
    </source>
</evidence>
<gene>
    <name evidence="3" type="ORF">J2W91_001324</name>
</gene>
<reference evidence="3" key="1">
    <citation type="submission" date="2023-07" db="EMBL/GenBank/DDBJ databases">
        <title>Sorghum-associated microbial communities from plants grown in Nebraska, USA.</title>
        <authorList>
            <person name="Schachtman D."/>
        </authorList>
    </citation>
    <scope>NUCLEOTIDE SEQUENCE</scope>
    <source>
        <strain evidence="3">BE80</strain>
    </source>
</reference>
<dbReference type="InterPro" id="IPR000160">
    <property type="entry name" value="GGDEF_dom"/>
</dbReference>
<proteinExistence type="predicted"/>
<dbReference type="EMBL" id="JAVDTR010000003">
    <property type="protein sequence ID" value="MDR6722872.1"/>
    <property type="molecule type" value="Genomic_DNA"/>
</dbReference>
<name>A0AAP5LL11_PAEAM</name>
<dbReference type="Gene3D" id="3.30.70.270">
    <property type="match status" value="1"/>
</dbReference>
<keyword evidence="1" id="KW-1133">Transmembrane helix</keyword>
<dbReference type="InterPro" id="IPR043128">
    <property type="entry name" value="Rev_trsase/Diguanyl_cyclase"/>
</dbReference>
<evidence type="ECO:0000313" key="3">
    <source>
        <dbReference type="EMBL" id="MDR6722872.1"/>
    </source>
</evidence>
<protein>
    <submittedName>
        <fullName evidence="3">GGDEF domain-containing protein</fullName>
    </submittedName>
</protein>
<dbReference type="InterPro" id="IPR029787">
    <property type="entry name" value="Nucleotide_cyclase"/>
</dbReference>
<feature type="transmembrane region" description="Helical" evidence="1">
    <location>
        <begin position="12"/>
        <end position="34"/>
    </location>
</feature>
<dbReference type="AlphaFoldDB" id="A0AAP5LL11"/>
<keyword evidence="1" id="KW-0812">Transmembrane</keyword>
<accession>A0AAP5LL11</accession>
<dbReference type="Proteomes" id="UP001254832">
    <property type="component" value="Unassembled WGS sequence"/>
</dbReference>
<organism evidence="3 4">
    <name type="scientific">Paenibacillus amylolyticus</name>
    <dbReference type="NCBI Taxonomy" id="1451"/>
    <lineage>
        <taxon>Bacteria</taxon>
        <taxon>Bacillati</taxon>
        <taxon>Bacillota</taxon>
        <taxon>Bacilli</taxon>
        <taxon>Bacillales</taxon>
        <taxon>Paenibacillaceae</taxon>
        <taxon>Paenibacillus</taxon>
    </lineage>
</organism>
<feature type="transmembrane region" description="Helical" evidence="1">
    <location>
        <begin position="46"/>
        <end position="79"/>
    </location>
</feature>